<protein>
    <submittedName>
        <fullName evidence="1">Uncharacterized protein</fullName>
    </submittedName>
</protein>
<dbReference type="STRING" id="1515439.SAMN06265784_10478"/>
<keyword evidence="2" id="KW-1185">Reference proteome</keyword>
<evidence type="ECO:0000313" key="2">
    <source>
        <dbReference type="Proteomes" id="UP000193228"/>
    </source>
</evidence>
<accession>A0A1X7KM81</accession>
<proteinExistence type="predicted"/>
<dbReference type="RefSeq" id="WP_167387471.1">
    <property type="nucleotide sequence ID" value="NZ_FXAT01000004.1"/>
</dbReference>
<evidence type="ECO:0000313" key="1">
    <source>
        <dbReference type="EMBL" id="SMG42566.1"/>
    </source>
</evidence>
<name>A0A1X7KM81_9BURK</name>
<gene>
    <name evidence="1" type="ORF">SAMN06265784_10478</name>
</gene>
<dbReference type="Proteomes" id="UP000193228">
    <property type="component" value="Unassembled WGS sequence"/>
</dbReference>
<sequence length="52" mass="5670">MIQMMMATTGRSAAARDTQRRYRLAMRRAIGFAIVVGGFAVIVAQALQHAFG</sequence>
<dbReference type="AlphaFoldDB" id="A0A1X7KM81"/>
<reference evidence="2" key="1">
    <citation type="submission" date="2017-04" db="EMBL/GenBank/DDBJ databases">
        <authorList>
            <person name="Varghese N."/>
            <person name="Submissions S."/>
        </authorList>
    </citation>
    <scope>NUCLEOTIDE SEQUENCE [LARGE SCALE GENOMIC DNA]</scope>
    <source>
        <strain evidence="2">LMG 29540</strain>
    </source>
</reference>
<dbReference type="EMBL" id="FXAT01000004">
    <property type="protein sequence ID" value="SMG42566.1"/>
    <property type="molecule type" value="Genomic_DNA"/>
</dbReference>
<organism evidence="1 2">
    <name type="scientific">Paraburkholderia susongensis</name>
    <dbReference type="NCBI Taxonomy" id="1515439"/>
    <lineage>
        <taxon>Bacteria</taxon>
        <taxon>Pseudomonadati</taxon>
        <taxon>Pseudomonadota</taxon>
        <taxon>Betaproteobacteria</taxon>
        <taxon>Burkholderiales</taxon>
        <taxon>Burkholderiaceae</taxon>
        <taxon>Paraburkholderia</taxon>
    </lineage>
</organism>